<dbReference type="PATRIC" id="fig|754436.4.peg.1112"/>
<feature type="transmembrane region" description="Helical" evidence="6">
    <location>
        <begin position="6"/>
        <end position="28"/>
    </location>
</feature>
<accession>A0A0J1GPZ1</accession>
<dbReference type="Pfam" id="PF01810">
    <property type="entry name" value="LysE"/>
    <property type="match status" value="1"/>
</dbReference>
<keyword evidence="3 6" id="KW-0812">Transmembrane</keyword>
<dbReference type="OrthoDB" id="9812084at2"/>
<sequence length="198" mass="21575">MDHQQLIALFTFAFVMIVTPGPNNIMLMTSGANVGFMKTLPHMLGVTVGFSAMVMLIGLGLVGIFDAFPVLHTVLQVISGGYLLYLAYAIATSSAHTERGDDQYRPLTFWMAVSFQWVNPKGWSMALSTVTLYNPSGNWQGIAIIAAVYAMVNLPSTGMWTLAGQKLQRVLTHPTRLRVFNYAMAALLVASTVPAMLL</sequence>
<evidence type="ECO:0000256" key="4">
    <source>
        <dbReference type="ARBA" id="ARBA00022989"/>
    </source>
</evidence>
<dbReference type="RefSeq" id="WP_047873279.1">
    <property type="nucleotide sequence ID" value="NZ_BMYC01000001.1"/>
</dbReference>
<evidence type="ECO:0000256" key="6">
    <source>
        <dbReference type="SAM" id="Phobius"/>
    </source>
</evidence>
<dbReference type="PANTHER" id="PTHR30086:SF20">
    <property type="entry name" value="ARGININE EXPORTER PROTEIN ARGO-RELATED"/>
    <property type="match status" value="1"/>
</dbReference>
<evidence type="ECO:0000256" key="5">
    <source>
        <dbReference type="ARBA" id="ARBA00023136"/>
    </source>
</evidence>
<protein>
    <submittedName>
        <fullName evidence="7">Amino acid transporter LysE</fullName>
    </submittedName>
</protein>
<keyword evidence="5 6" id="KW-0472">Membrane</keyword>
<feature type="transmembrane region" description="Helical" evidence="6">
    <location>
        <begin position="70"/>
        <end position="91"/>
    </location>
</feature>
<name>A0A0J1GPZ1_9GAMM</name>
<gene>
    <name evidence="7" type="ORF">ABT58_05235</name>
</gene>
<evidence type="ECO:0000256" key="1">
    <source>
        <dbReference type="ARBA" id="ARBA00004651"/>
    </source>
</evidence>
<dbReference type="InterPro" id="IPR001123">
    <property type="entry name" value="LeuE-type"/>
</dbReference>
<keyword evidence="2" id="KW-1003">Cell membrane</keyword>
<feature type="transmembrane region" description="Helical" evidence="6">
    <location>
        <begin position="40"/>
        <end position="64"/>
    </location>
</feature>
<dbReference type="Proteomes" id="UP000036426">
    <property type="component" value="Unassembled WGS sequence"/>
</dbReference>
<evidence type="ECO:0000256" key="2">
    <source>
        <dbReference type="ARBA" id="ARBA00022475"/>
    </source>
</evidence>
<dbReference type="PANTHER" id="PTHR30086">
    <property type="entry name" value="ARGININE EXPORTER PROTEIN ARGO"/>
    <property type="match status" value="1"/>
</dbReference>
<feature type="transmembrane region" description="Helical" evidence="6">
    <location>
        <begin position="139"/>
        <end position="158"/>
    </location>
</feature>
<dbReference type="EMBL" id="LDOV01000010">
    <property type="protein sequence ID" value="KLV01825.1"/>
    <property type="molecule type" value="Genomic_DNA"/>
</dbReference>
<reference evidence="7 8" key="1">
    <citation type="submission" date="2015-05" db="EMBL/GenBank/DDBJ databases">
        <title>Photobacterium galathea sp. nov.</title>
        <authorList>
            <person name="Machado H."/>
            <person name="Gram L."/>
        </authorList>
    </citation>
    <scope>NUCLEOTIDE SEQUENCE [LARGE SCALE GENOMIC DNA]</scope>
    <source>
        <strain evidence="7 8">DSM 25995</strain>
    </source>
</reference>
<keyword evidence="8" id="KW-1185">Reference proteome</keyword>
<evidence type="ECO:0000313" key="7">
    <source>
        <dbReference type="EMBL" id="KLV01825.1"/>
    </source>
</evidence>
<comment type="subcellular location">
    <subcellularLocation>
        <location evidence="1">Cell membrane</location>
        <topology evidence="1">Multi-pass membrane protein</topology>
    </subcellularLocation>
</comment>
<dbReference type="GO" id="GO:0015171">
    <property type="term" value="F:amino acid transmembrane transporter activity"/>
    <property type="evidence" value="ECO:0007669"/>
    <property type="project" value="TreeGrafter"/>
</dbReference>
<dbReference type="AlphaFoldDB" id="A0A0J1GPZ1"/>
<organism evidence="7 8">
    <name type="scientific">Photobacterium aphoticum</name>
    <dbReference type="NCBI Taxonomy" id="754436"/>
    <lineage>
        <taxon>Bacteria</taxon>
        <taxon>Pseudomonadati</taxon>
        <taxon>Pseudomonadota</taxon>
        <taxon>Gammaproteobacteria</taxon>
        <taxon>Vibrionales</taxon>
        <taxon>Vibrionaceae</taxon>
        <taxon>Photobacterium</taxon>
    </lineage>
</organism>
<evidence type="ECO:0000313" key="8">
    <source>
        <dbReference type="Proteomes" id="UP000036426"/>
    </source>
</evidence>
<dbReference type="GO" id="GO:0033228">
    <property type="term" value="P:cysteine export across plasma membrane"/>
    <property type="evidence" value="ECO:0007669"/>
    <property type="project" value="TreeGrafter"/>
</dbReference>
<evidence type="ECO:0000256" key="3">
    <source>
        <dbReference type="ARBA" id="ARBA00022692"/>
    </source>
</evidence>
<proteinExistence type="predicted"/>
<keyword evidence="4 6" id="KW-1133">Transmembrane helix</keyword>
<comment type="caution">
    <text evidence="7">The sequence shown here is derived from an EMBL/GenBank/DDBJ whole genome shotgun (WGS) entry which is preliminary data.</text>
</comment>
<dbReference type="GO" id="GO:0005886">
    <property type="term" value="C:plasma membrane"/>
    <property type="evidence" value="ECO:0007669"/>
    <property type="project" value="UniProtKB-SubCell"/>
</dbReference>
<feature type="transmembrane region" description="Helical" evidence="6">
    <location>
        <begin position="179"/>
        <end position="197"/>
    </location>
</feature>